<gene>
    <name evidence="2" type="ORF">RT717_17580</name>
</gene>
<dbReference type="PROSITE" id="PS51257">
    <property type="entry name" value="PROKAR_LIPOPROTEIN"/>
    <property type="match status" value="1"/>
</dbReference>
<organism evidence="2 3">
    <name type="scientific">Imperialibacter roseus</name>
    <dbReference type="NCBI Taxonomy" id="1324217"/>
    <lineage>
        <taxon>Bacteria</taxon>
        <taxon>Pseudomonadati</taxon>
        <taxon>Bacteroidota</taxon>
        <taxon>Cytophagia</taxon>
        <taxon>Cytophagales</taxon>
        <taxon>Flammeovirgaceae</taxon>
        <taxon>Imperialibacter</taxon>
    </lineage>
</organism>
<accession>A0ABZ0IMA7</accession>
<keyword evidence="3" id="KW-1185">Reference proteome</keyword>
<feature type="chain" id="PRO_5047195774" description="Lipoprotein" evidence="1">
    <location>
        <begin position="26"/>
        <end position="177"/>
    </location>
</feature>
<protein>
    <recommendedName>
        <fullName evidence="4">Lipoprotein</fullName>
    </recommendedName>
</protein>
<evidence type="ECO:0000256" key="1">
    <source>
        <dbReference type="SAM" id="SignalP"/>
    </source>
</evidence>
<keyword evidence="1" id="KW-0732">Signal</keyword>
<name>A0ABZ0IMA7_9BACT</name>
<evidence type="ECO:0000313" key="3">
    <source>
        <dbReference type="Proteomes" id="UP001302349"/>
    </source>
</evidence>
<evidence type="ECO:0000313" key="2">
    <source>
        <dbReference type="EMBL" id="WOK04896.1"/>
    </source>
</evidence>
<feature type="signal peptide" evidence="1">
    <location>
        <begin position="1"/>
        <end position="25"/>
    </location>
</feature>
<sequence>MKKVFTGSLLAGMVLFFCACSSDDAGDPVGNEKIEVTIGSADPIIFFGSCMKLSDNTYQLSGNANDDSGLSFTISWQGEEPKGTFAWNANFETSVAGTWLMMANGDMTKSYYSYDAANGEVTGNRSGSLVIEKFGGVDGFVEGTFEVTNARLLEVSNATANESNVKITAKFKVSRSI</sequence>
<dbReference type="Proteomes" id="UP001302349">
    <property type="component" value="Chromosome"/>
</dbReference>
<dbReference type="RefSeq" id="WP_317487694.1">
    <property type="nucleotide sequence ID" value="NZ_CP136051.1"/>
</dbReference>
<reference evidence="2 3" key="1">
    <citation type="journal article" date="2023" name="Microbiol. Resour. Announc.">
        <title>Complete Genome Sequence of Imperialibacter roseus strain P4T.</title>
        <authorList>
            <person name="Tizabi D.R."/>
            <person name="Bachvaroff T."/>
            <person name="Hill R.T."/>
        </authorList>
    </citation>
    <scope>NUCLEOTIDE SEQUENCE [LARGE SCALE GENOMIC DNA]</scope>
    <source>
        <strain evidence="2 3">P4T</strain>
    </source>
</reference>
<dbReference type="EMBL" id="CP136051">
    <property type="protein sequence ID" value="WOK04896.1"/>
    <property type="molecule type" value="Genomic_DNA"/>
</dbReference>
<proteinExistence type="predicted"/>
<evidence type="ECO:0008006" key="4">
    <source>
        <dbReference type="Google" id="ProtNLM"/>
    </source>
</evidence>